<dbReference type="AlphaFoldDB" id="A0A1B9Y2E4"/>
<dbReference type="InterPro" id="IPR029063">
    <property type="entry name" value="SAM-dependent_MTases_sf"/>
</dbReference>
<evidence type="ECO:0000256" key="1">
    <source>
        <dbReference type="ARBA" id="ARBA00022603"/>
    </source>
</evidence>
<dbReference type="PANTHER" id="PTHR43861:SF1">
    <property type="entry name" value="TRANS-ACONITATE 2-METHYLTRANSFERASE"/>
    <property type="match status" value="1"/>
</dbReference>
<dbReference type="STRING" id="447689.BA195_04630"/>
<name>A0A1B9Y2E4_9FLAO</name>
<dbReference type="SUPFAM" id="SSF53335">
    <property type="entry name" value="S-adenosyl-L-methionine-dependent methyltransferases"/>
    <property type="match status" value="1"/>
</dbReference>
<sequence length="260" mass="30004">MTSFFDIAAKTYDDTFTNTKIGREQRKKVYKNIEHIFSSEKKVNVLELNCGTGVDAIALAKKGHNIIATDISEEMIKVANKKNSYNNLNFEVLDCKKLSKDSFKKEFDVVFSNFGGLNCFSHEELREFLKMASELLVSKGKLVMVLMPKNCVWEQLYFLVKGSFKKAQRRNTNEALLVNVDDVQVPTWYFNPKGIIEMSKVNYTLINYSPVGIVIPPSYLEKSFLTKKPIWNILKTIEKRLSNRFLAKYADHFIIELIKK</sequence>
<dbReference type="InterPro" id="IPR041698">
    <property type="entry name" value="Methyltransf_25"/>
</dbReference>
<dbReference type="Pfam" id="PF13649">
    <property type="entry name" value="Methyltransf_25"/>
    <property type="match status" value="1"/>
</dbReference>
<protein>
    <submittedName>
        <fullName evidence="4">Methylase</fullName>
    </submittedName>
</protein>
<dbReference type="EMBL" id="MAKX01000001">
    <property type="protein sequence ID" value="OCK43985.1"/>
    <property type="molecule type" value="Genomic_DNA"/>
</dbReference>
<dbReference type="Proteomes" id="UP000093186">
    <property type="component" value="Unassembled WGS sequence"/>
</dbReference>
<dbReference type="PANTHER" id="PTHR43861">
    <property type="entry name" value="TRANS-ACONITATE 2-METHYLTRANSFERASE-RELATED"/>
    <property type="match status" value="1"/>
</dbReference>
<evidence type="ECO:0000256" key="2">
    <source>
        <dbReference type="ARBA" id="ARBA00022679"/>
    </source>
</evidence>
<organism evidence="4 5">
    <name type="scientific">Tenacibaculum soleae</name>
    <dbReference type="NCBI Taxonomy" id="447689"/>
    <lineage>
        <taxon>Bacteria</taxon>
        <taxon>Pseudomonadati</taxon>
        <taxon>Bacteroidota</taxon>
        <taxon>Flavobacteriia</taxon>
        <taxon>Flavobacteriales</taxon>
        <taxon>Flavobacteriaceae</taxon>
        <taxon>Tenacibaculum</taxon>
    </lineage>
</organism>
<keyword evidence="2" id="KW-0808">Transferase</keyword>
<comment type="caution">
    <text evidence="4">The sequence shown here is derived from an EMBL/GenBank/DDBJ whole genome shotgun (WGS) entry which is preliminary data.</text>
</comment>
<dbReference type="OrthoDB" id="529208at2"/>
<gene>
    <name evidence="4" type="ORF">BA195_04630</name>
</gene>
<accession>A0A1B9Y2E4</accession>
<evidence type="ECO:0000313" key="5">
    <source>
        <dbReference type="Proteomes" id="UP000093186"/>
    </source>
</evidence>
<dbReference type="Gene3D" id="3.40.50.150">
    <property type="entry name" value="Vaccinia Virus protein VP39"/>
    <property type="match status" value="1"/>
</dbReference>
<dbReference type="GO" id="GO:0032259">
    <property type="term" value="P:methylation"/>
    <property type="evidence" value="ECO:0007669"/>
    <property type="project" value="UniProtKB-KW"/>
</dbReference>
<evidence type="ECO:0000313" key="4">
    <source>
        <dbReference type="EMBL" id="OCK43985.1"/>
    </source>
</evidence>
<keyword evidence="5" id="KW-1185">Reference proteome</keyword>
<proteinExistence type="predicted"/>
<keyword evidence="1 4" id="KW-0489">Methyltransferase</keyword>
<dbReference type="RefSeq" id="WP_068702892.1">
    <property type="nucleotide sequence ID" value="NZ_MAKX01000001.1"/>
</dbReference>
<dbReference type="CDD" id="cd02440">
    <property type="entry name" value="AdoMet_MTases"/>
    <property type="match status" value="1"/>
</dbReference>
<evidence type="ECO:0000259" key="3">
    <source>
        <dbReference type="Pfam" id="PF13649"/>
    </source>
</evidence>
<reference evidence="4 5" key="1">
    <citation type="submission" date="2016-06" db="EMBL/GenBank/DDBJ databases">
        <title>Draft Genome Sequence of Tenacibaculum soleae UCD-KL19.</title>
        <authorList>
            <person name="Eisen J.A."/>
            <person name="Coil D.A."/>
            <person name="Lujan K.M."/>
        </authorList>
    </citation>
    <scope>NUCLEOTIDE SEQUENCE [LARGE SCALE GENOMIC DNA]</scope>
    <source>
        <strain evidence="4 5">UCD-KL19</strain>
    </source>
</reference>
<feature type="domain" description="Methyltransferase" evidence="3">
    <location>
        <begin position="45"/>
        <end position="140"/>
    </location>
</feature>
<dbReference type="GO" id="GO:0008168">
    <property type="term" value="F:methyltransferase activity"/>
    <property type="evidence" value="ECO:0007669"/>
    <property type="project" value="UniProtKB-KW"/>
</dbReference>